<evidence type="ECO:0000313" key="3">
    <source>
        <dbReference type="EMBL" id="KAJ9577184.1"/>
    </source>
</evidence>
<keyword evidence="2" id="KW-0472">Membrane</keyword>
<feature type="transmembrane region" description="Helical" evidence="2">
    <location>
        <begin position="96"/>
        <end position="118"/>
    </location>
</feature>
<keyword evidence="2" id="KW-0812">Transmembrane</keyword>
<keyword evidence="4" id="KW-1185">Reference proteome</keyword>
<dbReference type="AlphaFoldDB" id="A0AAD8E545"/>
<feature type="region of interest" description="Disordered" evidence="1">
    <location>
        <begin position="1"/>
        <end position="39"/>
    </location>
</feature>
<gene>
    <name evidence="3" type="ORF">L9F63_006241</name>
</gene>
<organism evidence="3 4">
    <name type="scientific">Diploptera punctata</name>
    <name type="common">Pacific beetle cockroach</name>
    <dbReference type="NCBI Taxonomy" id="6984"/>
    <lineage>
        <taxon>Eukaryota</taxon>
        <taxon>Metazoa</taxon>
        <taxon>Ecdysozoa</taxon>
        <taxon>Arthropoda</taxon>
        <taxon>Hexapoda</taxon>
        <taxon>Insecta</taxon>
        <taxon>Pterygota</taxon>
        <taxon>Neoptera</taxon>
        <taxon>Polyneoptera</taxon>
        <taxon>Dictyoptera</taxon>
        <taxon>Blattodea</taxon>
        <taxon>Blaberoidea</taxon>
        <taxon>Blaberidae</taxon>
        <taxon>Diplopterinae</taxon>
        <taxon>Diploptera</taxon>
    </lineage>
</organism>
<feature type="compositionally biased region" description="Low complexity" evidence="1">
    <location>
        <begin position="7"/>
        <end position="17"/>
    </location>
</feature>
<proteinExistence type="predicted"/>
<reference evidence="3" key="1">
    <citation type="journal article" date="2023" name="IScience">
        <title>Live-bearing cockroach genome reveals convergent evolutionary mechanisms linked to viviparity in insects and beyond.</title>
        <authorList>
            <person name="Fouks B."/>
            <person name="Harrison M.C."/>
            <person name="Mikhailova A.A."/>
            <person name="Marchal E."/>
            <person name="English S."/>
            <person name="Carruthers M."/>
            <person name="Jennings E.C."/>
            <person name="Chiamaka E.L."/>
            <person name="Frigard R.A."/>
            <person name="Pippel M."/>
            <person name="Attardo G.M."/>
            <person name="Benoit J.B."/>
            <person name="Bornberg-Bauer E."/>
            <person name="Tobe S.S."/>
        </authorList>
    </citation>
    <scope>NUCLEOTIDE SEQUENCE</scope>
    <source>
        <strain evidence="3">Stay&amp;Tobe</strain>
    </source>
</reference>
<protein>
    <submittedName>
        <fullName evidence="3">Uncharacterized protein</fullName>
    </submittedName>
</protein>
<evidence type="ECO:0000313" key="4">
    <source>
        <dbReference type="Proteomes" id="UP001233999"/>
    </source>
</evidence>
<comment type="caution">
    <text evidence="3">The sequence shown here is derived from an EMBL/GenBank/DDBJ whole genome shotgun (WGS) entry which is preliminary data.</text>
</comment>
<feature type="non-terminal residue" evidence="3">
    <location>
        <position position="1"/>
    </location>
</feature>
<evidence type="ECO:0000256" key="2">
    <source>
        <dbReference type="SAM" id="Phobius"/>
    </source>
</evidence>
<dbReference type="Proteomes" id="UP001233999">
    <property type="component" value="Unassembled WGS sequence"/>
</dbReference>
<name>A0AAD8E545_DIPPU</name>
<evidence type="ECO:0000256" key="1">
    <source>
        <dbReference type="SAM" id="MobiDB-lite"/>
    </source>
</evidence>
<sequence>MRNPWVSESQSTNSSSSRGWPQPPPSDRERPVTPASSPGAASGSAVDGCGGHCVAFENFCYYCLQVIFIAGILTGVSLTIAGGVLRGQSRGGDLLVLVYIGCMIAMVCTLLLSVQCCVRRNVKRRKRALRAARDQRNAARRSNAADSIPLQDMSNQYQPLLIRLVQQQQQQQQQIIATPAAMEDQRHSLPPVHHQHKYRNMDNRLEVSTSGTPWWKRQGAV</sequence>
<keyword evidence="2" id="KW-1133">Transmembrane helix</keyword>
<feature type="transmembrane region" description="Helical" evidence="2">
    <location>
        <begin position="59"/>
        <end position="84"/>
    </location>
</feature>
<dbReference type="EMBL" id="JASPKZ010009371">
    <property type="protein sequence ID" value="KAJ9577184.1"/>
    <property type="molecule type" value="Genomic_DNA"/>
</dbReference>
<reference evidence="3" key="2">
    <citation type="submission" date="2023-05" db="EMBL/GenBank/DDBJ databases">
        <authorList>
            <person name="Fouks B."/>
        </authorList>
    </citation>
    <scope>NUCLEOTIDE SEQUENCE</scope>
    <source>
        <strain evidence="3">Stay&amp;Tobe</strain>
        <tissue evidence="3">Testes</tissue>
    </source>
</reference>
<accession>A0AAD8E545</accession>